<dbReference type="Proteomes" id="UP000824205">
    <property type="component" value="Unassembled WGS sequence"/>
</dbReference>
<comment type="similarity">
    <text evidence="2">Belongs to the transpeptidase family.</text>
</comment>
<evidence type="ECO:0000256" key="3">
    <source>
        <dbReference type="ARBA" id="ARBA00023136"/>
    </source>
</evidence>
<evidence type="ECO:0000313" key="6">
    <source>
        <dbReference type="EMBL" id="HIW86004.1"/>
    </source>
</evidence>
<comment type="caution">
    <text evidence="6">The sequence shown here is derived from an EMBL/GenBank/DDBJ whole genome shotgun (WGS) entry which is preliminary data.</text>
</comment>
<dbReference type="Gene3D" id="3.90.1310.10">
    <property type="entry name" value="Penicillin-binding protein 2a (Domain 2)"/>
    <property type="match status" value="1"/>
</dbReference>
<dbReference type="SUPFAM" id="SSF54184">
    <property type="entry name" value="Penicillin-binding protein 2x (pbp-2x), c-terminal domain"/>
    <property type="match status" value="1"/>
</dbReference>
<sequence length="737" mass="80291">MTSFRKMFTSRALALAVVLAFLFVTDIGRLFYIQVVKGEEYADKAQSQQLSDTEIEANRGTIYDSQGNILAQSATVWTVFLDPSNITDDNRQTIVDYLASAFEYDEAEKQELLEKSKADGKYQVVEKNVENRDKEDIAAFVSENKLSLCIGFEESTRRYYPYGTLASSVLGFTGADNQGLAGIESYCDEELTGTNGRVITAQDAKSNSISNDYETTYDAQDGYSLTLTINTTIQYYLEKELERTLNEYSAKGCYGVVMDCNTGAVLAMASLPNYDSNDPYEITYDVYKEALEEVEDESEKTQLQSEYIQRQWRNFIVSDTYVPGSVFKTFMASAVLEEGVATLDTQYTCTGAIQVDQYTMHCHYHPGHGTQTLTQGLENSCNPFFITLGQRLGVENYYKYFSGFGFTEKTGIDLPGEASPQYYEKDQYGIVELSSASFGQTNSLTPIQVCTGLCAIANGGKLLTPYVVSEITDENGNTVSKTQTNVVRQVISEDTSEKVCRMMQSVVDNGTGKNAYVAGYRVGGKTGTSTKLGESEPGEKDKYIVSFAAIAPADDPQIAMLIICDEPNIDLGGGAICAPIAATVIEESMAELGIEPVYTDEEKEELSISTPSVIGKNTSDAQNTLKNAGLEVKVIGNGDKVLNQSPAAGSTVPSGGTVVIYTDDSEKQTVTVPDFYGLTVAQANRLAASNNLNIEISGNSANDALVVAYKQSEDEGKEVEIGTVITVSFKSTQAVLD</sequence>
<organism evidence="6 7">
    <name type="scientific">Candidatus Eubacterium faecipullorum</name>
    <dbReference type="NCBI Taxonomy" id="2838571"/>
    <lineage>
        <taxon>Bacteria</taxon>
        <taxon>Bacillati</taxon>
        <taxon>Bacillota</taxon>
        <taxon>Clostridia</taxon>
        <taxon>Eubacteriales</taxon>
        <taxon>Eubacteriaceae</taxon>
        <taxon>Eubacterium</taxon>
    </lineage>
</organism>
<dbReference type="Pfam" id="PF03793">
    <property type="entry name" value="PASTA"/>
    <property type="match status" value="2"/>
</dbReference>
<dbReference type="Gene3D" id="3.30.10.20">
    <property type="match status" value="2"/>
</dbReference>
<keyword evidence="3" id="KW-0472">Membrane</keyword>
<proteinExistence type="inferred from homology"/>
<evidence type="ECO:0000256" key="4">
    <source>
        <dbReference type="SAM" id="Coils"/>
    </source>
</evidence>
<evidence type="ECO:0000313" key="7">
    <source>
        <dbReference type="Proteomes" id="UP000824205"/>
    </source>
</evidence>
<feature type="coiled-coil region" evidence="4">
    <location>
        <begin position="284"/>
        <end position="311"/>
    </location>
</feature>
<evidence type="ECO:0000256" key="2">
    <source>
        <dbReference type="ARBA" id="ARBA00007171"/>
    </source>
</evidence>
<dbReference type="SUPFAM" id="SSF56519">
    <property type="entry name" value="Penicillin binding protein dimerisation domain"/>
    <property type="match status" value="1"/>
</dbReference>
<name>A0A9D1RE40_9FIRM</name>
<dbReference type="GO" id="GO:0071555">
    <property type="term" value="P:cell wall organization"/>
    <property type="evidence" value="ECO:0007669"/>
    <property type="project" value="TreeGrafter"/>
</dbReference>
<feature type="domain" description="PASTA" evidence="5">
    <location>
        <begin position="604"/>
        <end position="664"/>
    </location>
</feature>
<dbReference type="Pfam" id="PF03717">
    <property type="entry name" value="PBP_dimer"/>
    <property type="match status" value="1"/>
</dbReference>
<dbReference type="SMART" id="SM00740">
    <property type="entry name" value="PASTA"/>
    <property type="match status" value="2"/>
</dbReference>
<protein>
    <submittedName>
        <fullName evidence="6">PASTA domain-containing protein</fullName>
    </submittedName>
</protein>
<dbReference type="CDD" id="cd06576">
    <property type="entry name" value="PASTA_Pbp2x-like_1"/>
    <property type="match status" value="1"/>
</dbReference>
<feature type="domain" description="PASTA" evidence="5">
    <location>
        <begin position="666"/>
        <end position="731"/>
    </location>
</feature>
<reference evidence="6" key="2">
    <citation type="submission" date="2021-04" db="EMBL/GenBank/DDBJ databases">
        <authorList>
            <person name="Gilroy R."/>
        </authorList>
    </citation>
    <scope>NUCLEOTIDE SEQUENCE</scope>
    <source>
        <strain evidence="6">421</strain>
    </source>
</reference>
<dbReference type="SUPFAM" id="SSF56601">
    <property type="entry name" value="beta-lactamase/transpeptidase-like"/>
    <property type="match status" value="1"/>
</dbReference>
<gene>
    <name evidence="6" type="ORF">IAA48_05855</name>
</gene>
<accession>A0A9D1RE40</accession>
<keyword evidence="4" id="KW-0175">Coiled coil</keyword>
<dbReference type="PANTHER" id="PTHR30627">
    <property type="entry name" value="PEPTIDOGLYCAN D,D-TRANSPEPTIDASE"/>
    <property type="match status" value="1"/>
</dbReference>
<evidence type="ECO:0000259" key="5">
    <source>
        <dbReference type="PROSITE" id="PS51178"/>
    </source>
</evidence>
<dbReference type="PROSITE" id="PS51178">
    <property type="entry name" value="PASTA"/>
    <property type="match status" value="2"/>
</dbReference>
<dbReference type="EMBL" id="DXGE01000024">
    <property type="protein sequence ID" value="HIW86004.1"/>
    <property type="molecule type" value="Genomic_DNA"/>
</dbReference>
<reference evidence="6" key="1">
    <citation type="journal article" date="2021" name="PeerJ">
        <title>Extensive microbial diversity within the chicken gut microbiome revealed by metagenomics and culture.</title>
        <authorList>
            <person name="Gilroy R."/>
            <person name="Ravi A."/>
            <person name="Getino M."/>
            <person name="Pursley I."/>
            <person name="Horton D.L."/>
            <person name="Alikhan N.F."/>
            <person name="Baker D."/>
            <person name="Gharbi K."/>
            <person name="Hall N."/>
            <person name="Watson M."/>
            <person name="Adriaenssens E.M."/>
            <person name="Foster-Nyarko E."/>
            <person name="Jarju S."/>
            <person name="Secka A."/>
            <person name="Antonio M."/>
            <person name="Oren A."/>
            <person name="Chaudhuri R.R."/>
            <person name="La Ragione R."/>
            <person name="Hildebrand F."/>
            <person name="Pallen M.J."/>
        </authorList>
    </citation>
    <scope>NUCLEOTIDE SEQUENCE</scope>
    <source>
        <strain evidence="6">421</strain>
    </source>
</reference>
<dbReference type="GO" id="GO:0005886">
    <property type="term" value="C:plasma membrane"/>
    <property type="evidence" value="ECO:0007669"/>
    <property type="project" value="TreeGrafter"/>
</dbReference>
<dbReference type="InterPro" id="IPR005311">
    <property type="entry name" value="PBP_dimer"/>
</dbReference>
<dbReference type="InterPro" id="IPR001460">
    <property type="entry name" value="PCN-bd_Tpept"/>
</dbReference>
<dbReference type="Pfam" id="PF00905">
    <property type="entry name" value="Transpeptidase"/>
    <property type="match status" value="1"/>
</dbReference>
<evidence type="ECO:0000256" key="1">
    <source>
        <dbReference type="ARBA" id="ARBA00004370"/>
    </source>
</evidence>
<dbReference type="InterPro" id="IPR012338">
    <property type="entry name" value="Beta-lactam/transpept-like"/>
</dbReference>
<dbReference type="PANTHER" id="PTHR30627:SF1">
    <property type="entry name" value="PEPTIDOGLYCAN D,D-TRANSPEPTIDASE FTSI"/>
    <property type="match status" value="1"/>
</dbReference>
<dbReference type="InterPro" id="IPR050515">
    <property type="entry name" value="Beta-lactam/transpept"/>
</dbReference>
<comment type="subcellular location">
    <subcellularLocation>
        <location evidence="1">Membrane</location>
    </subcellularLocation>
</comment>
<dbReference type="GO" id="GO:0008658">
    <property type="term" value="F:penicillin binding"/>
    <property type="evidence" value="ECO:0007669"/>
    <property type="project" value="InterPro"/>
</dbReference>
<dbReference type="InterPro" id="IPR036138">
    <property type="entry name" value="PBP_dimer_sf"/>
</dbReference>
<dbReference type="InterPro" id="IPR005543">
    <property type="entry name" value="PASTA_dom"/>
</dbReference>
<dbReference type="CDD" id="cd06575">
    <property type="entry name" value="PASTA_Pbp2x-like_2"/>
    <property type="match status" value="1"/>
</dbReference>
<dbReference type="AlphaFoldDB" id="A0A9D1RE40"/>
<dbReference type="Gene3D" id="3.40.710.10">
    <property type="entry name" value="DD-peptidase/beta-lactamase superfamily"/>
    <property type="match status" value="1"/>
</dbReference>